<reference evidence="2" key="1">
    <citation type="journal article" date="2020" name="Stud. Mycol.">
        <title>101 Dothideomycetes genomes: a test case for predicting lifestyles and emergence of pathogens.</title>
        <authorList>
            <person name="Haridas S."/>
            <person name="Albert R."/>
            <person name="Binder M."/>
            <person name="Bloem J."/>
            <person name="Labutti K."/>
            <person name="Salamov A."/>
            <person name="Andreopoulos B."/>
            <person name="Baker S."/>
            <person name="Barry K."/>
            <person name="Bills G."/>
            <person name="Bluhm B."/>
            <person name="Cannon C."/>
            <person name="Castanera R."/>
            <person name="Culley D."/>
            <person name="Daum C."/>
            <person name="Ezra D."/>
            <person name="Gonzalez J."/>
            <person name="Henrissat B."/>
            <person name="Kuo A."/>
            <person name="Liang C."/>
            <person name="Lipzen A."/>
            <person name="Lutzoni F."/>
            <person name="Magnuson J."/>
            <person name="Mondo S."/>
            <person name="Nolan M."/>
            <person name="Ohm R."/>
            <person name="Pangilinan J."/>
            <person name="Park H.-J."/>
            <person name="Ramirez L."/>
            <person name="Alfaro M."/>
            <person name="Sun H."/>
            <person name="Tritt A."/>
            <person name="Yoshinaga Y."/>
            <person name="Zwiers L.-H."/>
            <person name="Turgeon B."/>
            <person name="Goodwin S."/>
            <person name="Spatafora J."/>
            <person name="Crous P."/>
            <person name="Grigoriev I."/>
        </authorList>
    </citation>
    <scope>NUCLEOTIDE SEQUENCE</scope>
    <source>
        <strain evidence="2">CBS 121410</strain>
    </source>
</reference>
<dbReference type="EMBL" id="ML978711">
    <property type="protein sequence ID" value="KAF2091749.1"/>
    <property type="molecule type" value="Genomic_DNA"/>
</dbReference>
<feature type="compositionally biased region" description="Basic and acidic residues" evidence="1">
    <location>
        <begin position="737"/>
        <end position="747"/>
    </location>
</feature>
<feature type="region of interest" description="Disordered" evidence="1">
    <location>
        <begin position="17"/>
        <end position="47"/>
    </location>
</feature>
<evidence type="ECO:0000256" key="1">
    <source>
        <dbReference type="SAM" id="MobiDB-lite"/>
    </source>
</evidence>
<feature type="compositionally biased region" description="Polar residues" evidence="1">
    <location>
        <begin position="541"/>
        <end position="557"/>
    </location>
</feature>
<organism evidence="2 3">
    <name type="scientific">Saccharata proteae CBS 121410</name>
    <dbReference type="NCBI Taxonomy" id="1314787"/>
    <lineage>
        <taxon>Eukaryota</taxon>
        <taxon>Fungi</taxon>
        <taxon>Dikarya</taxon>
        <taxon>Ascomycota</taxon>
        <taxon>Pezizomycotina</taxon>
        <taxon>Dothideomycetes</taxon>
        <taxon>Dothideomycetes incertae sedis</taxon>
        <taxon>Botryosphaeriales</taxon>
        <taxon>Saccharataceae</taxon>
        <taxon>Saccharata</taxon>
    </lineage>
</organism>
<feature type="region of interest" description="Disordered" evidence="1">
    <location>
        <begin position="254"/>
        <end position="276"/>
    </location>
</feature>
<feature type="region of interest" description="Disordered" evidence="1">
    <location>
        <begin position="917"/>
        <end position="936"/>
    </location>
</feature>
<proteinExistence type="predicted"/>
<feature type="compositionally biased region" description="Polar residues" evidence="1">
    <location>
        <begin position="376"/>
        <end position="388"/>
    </location>
</feature>
<feature type="compositionally biased region" description="Low complexity" evidence="1">
    <location>
        <begin position="350"/>
        <end position="363"/>
    </location>
</feature>
<sequence length="1011" mass="111669">MHLDSVVLRHYNLQLARSSTESSKSYTPQVEKTSSSPSVEKSSTATLSPVAVKTPADYPPLEPVVDLRFPMHFSQFDPSSAPQMPDSTVEVRAFVTAALKIFSETSPPFDATVHVCCLQDSFDENKSPRFVAVVSKSHENADHATGYKTSPIPIATPCPRRIARADPSSSNPSRITGKGNLDGDVSNYVDGTSDNPSGARKPAECLALQPGHMLVASDPPSAFELEAKPAKSVRFPVLTPETCVPAPPLPGSVHIAPGRNGNGHGQGFPIKPYRPTSIPLPLNENWPAQRSVRTGISTPYSLAAGPANTRDGDGKVDRDQTGDPRRPKCLNVSVTPGKVPSESDSVRACSRSSQSPPSATNSSDFGYAPTAPGPWNGQSGSGALSNSDEGSDRFRRTYSSPGWSFMRDSQVKQSLKASSKSIAQSKELDDFLNSQGVPLRQQEQKKESTPPARYRRPTAASLSRHGVPNKTTTPAPTPTPAATKPPSEAREKPTTSQDAQPTQPIRRQKSYCDLFREQQISEPQPPPLYSHNLWSDHGKFNHSTATPFPGPETTSPAPTQPLPLTTMPGILGKHSADVSADTDRQYHHIMDCYAAMAKPTLPTIKPITPISLADPQHPYYQQFYDVMRCYQDASVDKPTVPDSIAGRGVASNTPSNTPSMTSSTATRRGEGTAAEEYRKWCDTISRGYGSAAPSWGAETQTQTQTQAPEEEACQTRRFENIMHEYQSTAVLFQEQQKQQEQHQEQHHQHQHHQHQHHQEQHHHHQHQQHQNQQHQHQQHQHQKQQCSQSKYMDRHISAMRFYSATALQQQRQDRQRQCEEWLQKQNQTLHQPPQHQEYFHPVPAPPPSPVSRYSLTTGPSSTPAPPSTILSTDDAFPAVMRSYTDAEQKTMDKQLMQKFVAEGGLVSLAEKVSDVEAKKTTQEDGKAKRNKNKGWEEVQDSAAPAVNLGSGREMVVDGPSPVLLEEWLVLGDEGNDNGVEGVRLDEETRREYDFIEEEDWREGEVRESLVF</sequence>
<feature type="region of interest" description="Disordered" evidence="1">
    <location>
        <begin position="733"/>
        <end position="790"/>
    </location>
</feature>
<evidence type="ECO:0000313" key="2">
    <source>
        <dbReference type="EMBL" id="KAF2091749.1"/>
    </source>
</evidence>
<feature type="region of interest" description="Disordered" evidence="1">
    <location>
        <begin position="297"/>
        <end position="404"/>
    </location>
</feature>
<feature type="compositionally biased region" description="Low complexity" evidence="1">
    <location>
        <begin position="697"/>
        <end position="707"/>
    </location>
</feature>
<feature type="compositionally biased region" description="Low complexity" evidence="1">
    <location>
        <begin position="650"/>
        <end position="666"/>
    </location>
</feature>
<feature type="region of interest" description="Disordered" evidence="1">
    <location>
        <begin position="426"/>
        <end position="506"/>
    </location>
</feature>
<dbReference type="AlphaFoldDB" id="A0A9P4M3D3"/>
<feature type="compositionally biased region" description="Low complexity" evidence="1">
    <location>
        <begin position="850"/>
        <end position="872"/>
    </location>
</feature>
<feature type="compositionally biased region" description="Basic and acidic residues" evidence="1">
    <location>
        <begin position="917"/>
        <end position="927"/>
    </location>
</feature>
<feature type="region of interest" description="Disordered" evidence="1">
    <location>
        <begin position="691"/>
        <end position="712"/>
    </location>
</feature>
<comment type="caution">
    <text evidence="2">The sequence shown here is derived from an EMBL/GenBank/DDBJ whole genome shotgun (WGS) entry which is preliminary data.</text>
</comment>
<name>A0A9P4M3D3_9PEZI</name>
<evidence type="ECO:0000313" key="3">
    <source>
        <dbReference type="Proteomes" id="UP000799776"/>
    </source>
</evidence>
<feature type="compositionally biased region" description="Basic and acidic residues" evidence="1">
    <location>
        <begin position="310"/>
        <end position="326"/>
    </location>
</feature>
<gene>
    <name evidence="2" type="ORF">K490DRAFT_61178</name>
</gene>
<accession>A0A9P4M3D3</accession>
<feature type="compositionally biased region" description="Polar residues" evidence="1">
    <location>
        <begin position="494"/>
        <end position="505"/>
    </location>
</feature>
<feature type="region of interest" description="Disordered" evidence="1">
    <location>
        <begin position="521"/>
        <end position="559"/>
    </location>
</feature>
<feature type="region of interest" description="Disordered" evidence="1">
    <location>
        <begin position="162"/>
        <end position="202"/>
    </location>
</feature>
<feature type="compositionally biased region" description="Basic residues" evidence="1">
    <location>
        <begin position="748"/>
        <end position="767"/>
    </location>
</feature>
<feature type="compositionally biased region" description="Low complexity" evidence="1">
    <location>
        <begin position="470"/>
        <end position="486"/>
    </location>
</feature>
<feature type="compositionally biased region" description="Low complexity" evidence="1">
    <location>
        <begin position="30"/>
        <end position="44"/>
    </location>
</feature>
<feature type="region of interest" description="Disordered" evidence="1">
    <location>
        <begin position="646"/>
        <end position="673"/>
    </location>
</feature>
<feature type="region of interest" description="Disordered" evidence="1">
    <location>
        <begin position="826"/>
        <end position="872"/>
    </location>
</feature>
<protein>
    <submittedName>
        <fullName evidence="2">Uncharacterized protein</fullName>
    </submittedName>
</protein>
<feature type="compositionally biased region" description="Polar residues" evidence="1">
    <location>
        <begin position="17"/>
        <end position="28"/>
    </location>
</feature>
<keyword evidence="3" id="KW-1185">Reference proteome</keyword>
<dbReference type="Proteomes" id="UP000799776">
    <property type="component" value="Unassembled WGS sequence"/>
</dbReference>